<dbReference type="EMBL" id="JAFNEN010000459">
    <property type="protein sequence ID" value="KAG8182572.1"/>
    <property type="molecule type" value="Genomic_DNA"/>
</dbReference>
<evidence type="ECO:0000256" key="1">
    <source>
        <dbReference type="ARBA" id="ARBA00022536"/>
    </source>
</evidence>
<reference evidence="2 3" key="1">
    <citation type="journal article" date="2022" name="Nat. Ecol. Evol.">
        <title>A masculinizing supergene underlies an exaggerated male reproductive morph in a spider.</title>
        <authorList>
            <person name="Hendrickx F."/>
            <person name="De Corte Z."/>
            <person name="Sonet G."/>
            <person name="Van Belleghem S.M."/>
            <person name="Kostlbacher S."/>
            <person name="Vangestel C."/>
        </authorList>
    </citation>
    <scope>NUCLEOTIDE SEQUENCE [LARGE SCALE GENOMIC DNA]</scope>
    <source>
        <strain evidence="2">W744_W776</strain>
    </source>
</reference>
<name>A0AAV6UDX0_9ARAC</name>
<proteinExistence type="predicted"/>
<accession>A0AAV6UDX0</accession>
<dbReference type="PANTHER" id="PTHR46513">
    <property type="entry name" value="VITELLOGENIN RECEPTOR-LIKE PROTEIN-RELATED-RELATED"/>
    <property type="match status" value="1"/>
</dbReference>
<keyword evidence="3" id="KW-1185">Reference proteome</keyword>
<evidence type="ECO:0000313" key="2">
    <source>
        <dbReference type="EMBL" id="KAG8182572.1"/>
    </source>
</evidence>
<dbReference type="InterPro" id="IPR050778">
    <property type="entry name" value="Cueball_EGF_LRP_Nidogen"/>
</dbReference>
<dbReference type="AlphaFoldDB" id="A0AAV6UDX0"/>
<sequence length="161" mass="18173">MAISWSTPKKNAERGRDGGAALVYLCQTKTGAWDLGTRSPRVYVKGRGADRGALDYDAEEGLFWSNWKEGTINSYIPSTNKQDEILTTSVRPHYLRWNWIAKNIYYTDDEGSIVSCSRDGKYCTTAIQNIAKHINSFDISPTTGLMFWSLWELVLHRGLAS</sequence>
<evidence type="ECO:0000313" key="3">
    <source>
        <dbReference type="Proteomes" id="UP000827092"/>
    </source>
</evidence>
<protein>
    <submittedName>
        <fullName evidence="2">Uncharacterized protein</fullName>
    </submittedName>
</protein>
<dbReference type="InterPro" id="IPR011042">
    <property type="entry name" value="6-blade_b-propeller_TolB-like"/>
</dbReference>
<dbReference type="Gene3D" id="2.120.10.30">
    <property type="entry name" value="TolB, C-terminal domain"/>
    <property type="match status" value="1"/>
</dbReference>
<keyword evidence="1" id="KW-0245">EGF-like domain</keyword>
<dbReference type="Proteomes" id="UP000827092">
    <property type="component" value="Unassembled WGS sequence"/>
</dbReference>
<organism evidence="2 3">
    <name type="scientific">Oedothorax gibbosus</name>
    <dbReference type="NCBI Taxonomy" id="931172"/>
    <lineage>
        <taxon>Eukaryota</taxon>
        <taxon>Metazoa</taxon>
        <taxon>Ecdysozoa</taxon>
        <taxon>Arthropoda</taxon>
        <taxon>Chelicerata</taxon>
        <taxon>Arachnida</taxon>
        <taxon>Araneae</taxon>
        <taxon>Araneomorphae</taxon>
        <taxon>Entelegynae</taxon>
        <taxon>Araneoidea</taxon>
        <taxon>Linyphiidae</taxon>
        <taxon>Erigoninae</taxon>
        <taxon>Oedothorax</taxon>
    </lineage>
</organism>
<gene>
    <name evidence="2" type="ORF">JTE90_007309</name>
</gene>
<comment type="caution">
    <text evidence="2">The sequence shown here is derived from an EMBL/GenBank/DDBJ whole genome shotgun (WGS) entry which is preliminary data.</text>
</comment>
<dbReference type="SUPFAM" id="SSF63825">
    <property type="entry name" value="YWTD domain"/>
    <property type="match status" value="1"/>
</dbReference>